<feature type="compositionally biased region" description="Acidic residues" evidence="19">
    <location>
        <begin position="1"/>
        <end position="10"/>
    </location>
</feature>
<evidence type="ECO:0000256" key="6">
    <source>
        <dbReference type="ARBA" id="ARBA00012487"/>
    </source>
</evidence>
<evidence type="ECO:0000313" key="22">
    <source>
        <dbReference type="Proteomes" id="UP001501116"/>
    </source>
</evidence>
<dbReference type="PANTHER" id="PTHR46382:SF1">
    <property type="entry name" value="PHOSPHATIDATE CYTIDYLYLTRANSFERASE"/>
    <property type="match status" value="1"/>
</dbReference>
<organism evidence="21 22">
    <name type="scientific">Amycolatopsis minnesotensis</name>
    <dbReference type="NCBI Taxonomy" id="337894"/>
    <lineage>
        <taxon>Bacteria</taxon>
        <taxon>Bacillati</taxon>
        <taxon>Actinomycetota</taxon>
        <taxon>Actinomycetes</taxon>
        <taxon>Pseudonocardiales</taxon>
        <taxon>Pseudonocardiaceae</taxon>
        <taxon>Amycolatopsis</taxon>
    </lineage>
</organism>
<dbReference type="PROSITE" id="PS01315">
    <property type="entry name" value="CDS"/>
    <property type="match status" value="1"/>
</dbReference>
<feature type="region of interest" description="Disordered" evidence="19">
    <location>
        <begin position="1"/>
        <end position="47"/>
    </location>
</feature>
<evidence type="ECO:0000256" key="4">
    <source>
        <dbReference type="ARBA" id="ARBA00005189"/>
    </source>
</evidence>
<evidence type="ECO:0000256" key="18">
    <source>
        <dbReference type="RuleBase" id="RU003938"/>
    </source>
</evidence>
<feature type="transmembrane region" description="Helical" evidence="20">
    <location>
        <begin position="54"/>
        <end position="73"/>
    </location>
</feature>
<evidence type="ECO:0000256" key="12">
    <source>
        <dbReference type="ARBA" id="ARBA00022695"/>
    </source>
</evidence>
<evidence type="ECO:0000256" key="20">
    <source>
        <dbReference type="SAM" id="Phobius"/>
    </source>
</evidence>
<keyword evidence="8" id="KW-1003">Cell membrane</keyword>
<keyword evidence="13 20" id="KW-1133">Transmembrane helix</keyword>
<feature type="transmembrane region" description="Helical" evidence="20">
    <location>
        <begin position="105"/>
        <end position="123"/>
    </location>
</feature>
<evidence type="ECO:0000256" key="14">
    <source>
        <dbReference type="ARBA" id="ARBA00023098"/>
    </source>
</evidence>
<proteinExistence type="inferred from homology"/>
<evidence type="ECO:0000256" key="19">
    <source>
        <dbReference type="SAM" id="MobiDB-lite"/>
    </source>
</evidence>
<feature type="transmembrane region" description="Helical" evidence="20">
    <location>
        <begin position="79"/>
        <end position="98"/>
    </location>
</feature>
<evidence type="ECO:0000256" key="1">
    <source>
        <dbReference type="ARBA" id="ARBA00001698"/>
    </source>
</evidence>
<feature type="transmembrane region" description="Helical" evidence="20">
    <location>
        <begin position="184"/>
        <end position="204"/>
    </location>
</feature>
<feature type="transmembrane region" description="Helical" evidence="20">
    <location>
        <begin position="225"/>
        <end position="244"/>
    </location>
</feature>
<dbReference type="GO" id="GO:0016779">
    <property type="term" value="F:nucleotidyltransferase activity"/>
    <property type="evidence" value="ECO:0007669"/>
    <property type="project" value="UniProtKB-KW"/>
</dbReference>
<keyword evidence="9" id="KW-0444">Lipid biosynthesis</keyword>
<feature type="transmembrane region" description="Helical" evidence="20">
    <location>
        <begin position="129"/>
        <end position="147"/>
    </location>
</feature>
<keyword evidence="14" id="KW-0443">Lipid metabolism</keyword>
<sequence>MSQVSDEEREEVAGDSGPATPRSGEPVKPSEAIPCDGPEEKPVEKKASRAGRNLPAAIAVGVVLGAAIIVSLLTVRYLFIAIIAAAIAVGTIEFAGALKRAANIKVALVPLLAGGQAMIWLAWPFGREGALTAFVLTVLACLLWRLPGGTEGYLRDVSATVFAAAYLPLFASFAAMLVPPEDGASRVLAFMIGVVASDTGGYAAGVLKGKHPMAPSISPKKSWEGFAGSMVAGLVGGALTLTLLLDGHVWQGLLFGAAIVLTATLGDLVESLIKRDLGIKDMGTMLPGHGGLMDRLDSLLPSAVVSWLLLSAFVPTP</sequence>
<feature type="transmembrane region" description="Helical" evidence="20">
    <location>
        <begin position="159"/>
        <end position="178"/>
    </location>
</feature>
<comment type="pathway">
    <text evidence="3 18">Phospholipid metabolism; CDP-diacylglycerol biosynthesis; CDP-diacylglycerol from sn-glycerol 3-phosphate: step 3/3.</text>
</comment>
<feature type="compositionally biased region" description="Basic and acidic residues" evidence="19">
    <location>
        <begin position="38"/>
        <end position="47"/>
    </location>
</feature>
<dbReference type="EC" id="2.7.7.41" evidence="6 18"/>
<comment type="caution">
    <text evidence="21">The sequence shown here is derived from an EMBL/GenBank/DDBJ whole genome shotgun (WGS) entry which is preliminary data.</text>
</comment>
<comment type="subcellular location">
    <subcellularLocation>
        <location evidence="2">Cell membrane</location>
        <topology evidence="2">Multi-pass membrane protein</topology>
    </subcellularLocation>
</comment>
<keyword evidence="12 18" id="KW-0548">Nucleotidyltransferase</keyword>
<evidence type="ECO:0000256" key="5">
    <source>
        <dbReference type="ARBA" id="ARBA00010185"/>
    </source>
</evidence>
<comment type="similarity">
    <text evidence="5 18">Belongs to the CDS family.</text>
</comment>
<keyword evidence="15 20" id="KW-0472">Membrane</keyword>
<evidence type="ECO:0000256" key="9">
    <source>
        <dbReference type="ARBA" id="ARBA00022516"/>
    </source>
</evidence>
<evidence type="ECO:0000313" key="21">
    <source>
        <dbReference type="EMBL" id="GAA1976986.1"/>
    </source>
</evidence>
<evidence type="ECO:0000256" key="3">
    <source>
        <dbReference type="ARBA" id="ARBA00005119"/>
    </source>
</evidence>
<dbReference type="Pfam" id="PF01148">
    <property type="entry name" value="CTP_transf_1"/>
    <property type="match status" value="1"/>
</dbReference>
<keyword evidence="22" id="KW-1185">Reference proteome</keyword>
<evidence type="ECO:0000256" key="11">
    <source>
        <dbReference type="ARBA" id="ARBA00022692"/>
    </source>
</evidence>
<comment type="pathway">
    <text evidence="4">Lipid metabolism.</text>
</comment>
<dbReference type="PANTHER" id="PTHR46382">
    <property type="entry name" value="PHOSPHATIDATE CYTIDYLYLTRANSFERASE"/>
    <property type="match status" value="1"/>
</dbReference>
<protein>
    <recommendedName>
        <fullName evidence="7 18">Phosphatidate cytidylyltransferase</fullName>
        <ecNumber evidence="6 18">2.7.7.41</ecNumber>
    </recommendedName>
</protein>
<keyword evidence="10 18" id="KW-0808">Transferase</keyword>
<evidence type="ECO:0000256" key="8">
    <source>
        <dbReference type="ARBA" id="ARBA00022475"/>
    </source>
</evidence>
<dbReference type="EMBL" id="BAAANN010000028">
    <property type="protein sequence ID" value="GAA1976986.1"/>
    <property type="molecule type" value="Genomic_DNA"/>
</dbReference>
<evidence type="ECO:0000256" key="2">
    <source>
        <dbReference type="ARBA" id="ARBA00004651"/>
    </source>
</evidence>
<comment type="catalytic activity">
    <reaction evidence="1 18">
        <text>a 1,2-diacyl-sn-glycero-3-phosphate + CTP + H(+) = a CDP-1,2-diacyl-sn-glycerol + diphosphate</text>
        <dbReference type="Rhea" id="RHEA:16229"/>
        <dbReference type="ChEBI" id="CHEBI:15378"/>
        <dbReference type="ChEBI" id="CHEBI:33019"/>
        <dbReference type="ChEBI" id="CHEBI:37563"/>
        <dbReference type="ChEBI" id="CHEBI:58332"/>
        <dbReference type="ChEBI" id="CHEBI:58608"/>
        <dbReference type="EC" id="2.7.7.41"/>
    </reaction>
</comment>
<evidence type="ECO:0000256" key="15">
    <source>
        <dbReference type="ARBA" id="ARBA00023136"/>
    </source>
</evidence>
<evidence type="ECO:0000256" key="17">
    <source>
        <dbReference type="ARBA" id="ARBA00023264"/>
    </source>
</evidence>
<dbReference type="Proteomes" id="UP001501116">
    <property type="component" value="Unassembled WGS sequence"/>
</dbReference>
<accession>A0ABP5DAT3</accession>
<evidence type="ECO:0000256" key="7">
    <source>
        <dbReference type="ARBA" id="ARBA00019373"/>
    </source>
</evidence>
<keyword evidence="11 18" id="KW-0812">Transmembrane</keyword>
<feature type="transmembrane region" description="Helical" evidence="20">
    <location>
        <begin position="250"/>
        <end position="273"/>
    </location>
</feature>
<keyword evidence="16" id="KW-0594">Phospholipid biosynthesis</keyword>
<keyword evidence="17" id="KW-1208">Phospholipid metabolism</keyword>
<dbReference type="InterPro" id="IPR000374">
    <property type="entry name" value="PC_trans"/>
</dbReference>
<evidence type="ECO:0000256" key="10">
    <source>
        <dbReference type="ARBA" id="ARBA00022679"/>
    </source>
</evidence>
<reference evidence="22" key="1">
    <citation type="journal article" date="2019" name="Int. J. Syst. Evol. Microbiol.">
        <title>The Global Catalogue of Microorganisms (GCM) 10K type strain sequencing project: providing services to taxonomists for standard genome sequencing and annotation.</title>
        <authorList>
            <consortium name="The Broad Institute Genomics Platform"/>
            <consortium name="The Broad Institute Genome Sequencing Center for Infectious Disease"/>
            <person name="Wu L."/>
            <person name="Ma J."/>
        </authorList>
    </citation>
    <scope>NUCLEOTIDE SEQUENCE [LARGE SCALE GENOMIC DNA]</scope>
    <source>
        <strain evidence="22">JCM 14545</strain>
    </source>
</reference>
<dbReference type="RefSeq" id="WP_344426561.1">
    <property type="nucleotide sequence ID" value="NZ_BAAANN010000028.1"/>
</dbReference>
<evidence type="ECO:0000256" key="16">
    <source>
        <dbReference type="ARBA" id="ARBA00023209"/>
    </source>
</evidence>
<evidence type="ECO:0000256" key="13">
    <source>
        <dbReference type="ARBA" id="ARBA00022989"/>
    </source>
</evidence>
<name>A0ABP5DAT3_9PSEU</name>
<gene>
    <name evidence="21" type="ORF">GCM10009754_60980</name>
</gene>